<evidence type="ECO:0008006" key="4">
    <source>
        <dbReference type="Google" id="ProtNLM"/>
    </source>
</evidence>
<comment type="caution">
    <text evidence="2">The sequence shown here is derived from an EMBL/GenBank/DDBJ whole genome shotgun (WGS) entry which is preliminary data.</text>
</comment>
<evidence type="ECO:0000313" key="2">
    <source>
        <dbReference type="EMBL" id="MBA9079246.1"/>
    </source>
</evidence>
<dbReference type="EMBL" id="JACJIQ010000020">
    <property type="protein sequence ID" value="MBA9079246.1"/>
    <property type="molecule type" value="Genomic_DNA"/>
</dbReference>
<feature type="chain" id="PRO_5032996704" description="Lipoprotein" evidence="1">
    <location>
        <begin position="22"/>
        <end position="100"/>
    </location>
</feature>
<name>A0A839GWX4_9BACT</name>
<dbReference type="RefSeq" id="WP_066829200.1">
    <property type="nucleotide sequence ID" value="NZ_JACJIQ010000020.1"/>
</dbReference>
<keyword evidence="1" id="KW-0732">Signal</keyword>
<accession>A0A839GWX4</accession>
<gene>
    <name evidence="2" type="ORF">FHS90_003981</name>
</gene>
<sequence length="100" mass="10968">MKKFNSLFLMLVMAFSSVTLTACFDDDDDKKDCAEDLRAALEFATTKAQAMATNPSRATCDAYKKSLNDYKKLAEECGNSQHKQSADALINQANVTCDGL</sequence>
<organism evidence="2 3">
    <name type="scientific">Rufibacter quisquiliarum</name>
    <dbReference type="NCBI Taxonomy" id="1549639"/>
    <lineage>
        <taxon>Bacteria</taxon>
        <taxon>Pseudomonadati</taxon>
        <taxon>Bacteroidota</taxon>
        <taxon>Cytophagia</taxon>
        <taxon>Cytophagales</taxon>
        <taxon>Hymenobacteraceae</taxon>
        <taxon>Rufibacter</taxon>
    </lineage>
</organism>
<reference evidence="2 3" key="1">
    <citation type="submission" date="2020-08" db="EMBL/GenBank/DDBJ databases">
        <title>Genomic Encyclopedia of Type Strains, Phase IV (KMG-IV): sequencing the most valuable type-strain genomes for metagenomic binning, comparative biology and taxonomic classification.</title>
        <authorList>
            <person name="Goeker M."/>
        </authorList>
    </citation>
    <scope>NUCLEOTIDE SEQUENCE [LARGE SCALE GENOMIC DNA]</scope>
    <source>
        <strain evidence="2 3">DSM 29854</strain>
    </source>
</reference>
<evidence type="ECO:0000313" key="3">
    <source>
        <dbReference type="Proteomes" id="UP000563094"/>
    </source>
</evidence>
<dbReference type="AlphaFoldDB" id="A0A839GWX4"/>
<evidence type="ECO:0000256" key="1">
    <source>
        <dbReference type="SAM" id="SignalP"/>
    </source>
</evidence>
<dbReference type="PROSITE" id="PS51257">
    <property type="entry name" value="PROKAR_LIPOPROTEIN"/>
    <property type="match status" value="1"/>
</dbReference>
<protein>
    <recommendedName>
        <fullName evidence="4">Lipoprotein</fullName>
    </recommendedName>
</protein>
<dbReference type="Proteomes" id="UP000563094">
    <property type="component" value="Unassembled WGS sequence"/>
</dbReference>
<feature type="signal peptide" evidence="1">
    <location>
        <begin position="1"/>
        <end position="21"/>
    </location>
</feature>
<proteinExistence type="predicted"/>
<keyword evidence="3" id="KW-1185">Reference proteome</keyword>